<dbReference type="AlphaFoldDB" id="A0A0F9ASW5"/>
<dbReference type="EMBL" id="LAZR01053078">
    <property type="protein sequence ID" value="KKK81534.1"/>
    <property type="molecule type" value="Genomic_DNA"/>
</dbReference>
<proteinExistence type="predicted"/>
<name>A0A0F9ASW5_9ZZZZ</name>
<organism evidence="1">
    <name type="scientific">marine sediment metagenome</name>
    <dbReference type="NCBI Taxonomy" id="412755"/>
    <lineage>
        <taxon>unclassified sequences</taxon>
        <taxon>metagenomes</taxon>
        <taxon>ecological metagenomes</taxon>
    </lineage>
</organism>
<evidence type="ECO:0000313" key="1">
    <source>
        <dbReference type="EMBL" id="KKK81534.1"/>
    </source>
</evidence>
<gene>
    <name evidence="1" type="ORF">LCGC14_2812490</name>
</gene>
<protein>
    <submittedName>
        <fullName evidence="1">Uncharacterized protein</fullName>
    </submittedName>
</protein>
<feature type="non-terminal residue" evidence="1">
    <location>
        <position position="1"/>
    </location>
</feature>
<accession>A0A0F9ASW5</accession>
<sequence>DLNSLVFHEDWYINPENLQIYKDVRGITVNRHENQYDKYTGEFMQGTVNPLFTVWFK</sequence>
<comment type="caution">
    <text evidence="1">The sequence shown here is derived from an EMBL/GenBank/DDBJ whole genome shotgun (WGS) entry which is preliminary data.</text>
</comment>
<reference evidence="1" key="1">
    <citation type="journal article" date="2015" name="Nature">
        <title>Complex archaea that bridge the gap between prokaryotes and eukaryotes.</title>
        <authorList>
            <person name="Spang A."/>
            <person name="Saw J.H."/>
            <person name="Jorgensen S.L."/>
            <person name="Zaremba-Niedzwiedzka K."/>
            <person name="Martijn J."/>
            <person name="Lind A.E."/>
            <person name="van Eijk R."/>
            <person name="Schleper C."/>
            <person name="Guy L."/>
            <person name="Ettema T.J."/>
        </authorList>
    </citation>
    <scope>NUCLEOTIDE SEQUENCE</scope>
</reference>